<protein>
    <submittedName>
        <fullName evidence="2">Uncharacterized protein</fullName>
    </submittedName>
</protein>
<keyword evidence="1" id="KW-0732">Signal</keyword>
<keyword evidence="3" id="KW-1185">Reference proteome</keyword>
<accession>A0A137PD04</accession>
<evidence type="ECO:0000313" key="3">
    <source>
        <dbReference type="Proteomes" id="UP000070444"/>
    </source>
</evidence>
<proteinExistence type="predicted"/>
<feature type="signal peptide" evidence="1">
    <location>
        <begin position="1"/>
        <end position="15"/>
    </location>
</feature>
<gene>
    <name evidence="2" type="ORF">CONCODRAFT_4250</name>
</gene>
<evidence type="ECO:0000313" key="2">
    <source>
        <dbReference type="EMBL" id="KXN72855.1"/>
    </source>
</evidence>
<dbReference type="EMBL" id="KQ964445">
    <property type="protein sequence ID" value="KXN72855.1"/>
    <property type="molecule type" value="Genomic_DNA"/>
</dbReference>
<sequence>MSPLFALIFTLQVFSSPYTVNIAGNVKNRLYSPDTNVNLGQYQDQKVNLSVEQPSPLQYTQEQPATQLVPQKYVQEQPIIQQYDQEYLASQPYSLSF</sequence>
<evidence type="ECO:0000256" key="1">
    <source>
        <dbReference type="SAM" id="SignalP"/>
    </source>
</evidence>
<dbReference type="AlphaFoldDB" id="A0A137PD04"/>
<organism evidence="2 3">
    <name type="scientific">Conidiobolus coronatus (strain ATCC 28846 / CBS 209.66 / NRRL 28638)</name>
    <name type="common">Delacroixia coronata</name>
    <dbReference type="NCBI Taxonomy" id="796925"/>
    <lineage>
        <taxon>Eukaryota</taxon>
        <taxon>Fungi</taxon>
        <taxon>Fungi incertae sedis</taxon>
        <taxon>Zoopagomycota</taxon>
        <taxon>Entomophthoromycotina</taxon>
        <taxon>Entomophthoromycetes</taxon>
        <taxon>Entomophthorales</taxon>
        <taxon>Ancylistaceae</taxon>
        <taxon>Conidiobolus</taxon>
    </lineage>
</organism>
<dbReference type="Proteomes" id="UP000070444">
    <property type="component" value="Unassembled WGS sequence"/>
</dbReference>
<name>A0A137PD04_CONC2</name>
<reference evidence="2 3" key="1">
    <citation type="journal article" date="2015" name="Genome Biol. Evol.">
        <title>Phylogenomic analyses indicate that early fungi evolved digesting cell walls of algal ancestors of land plants.</title>
        <authorList>
            <person name="Chang Y."/>
            <person name="Wang S."/>
            <person name="Sekimoto S."/>
            <person name="Aerts A.L."/>
            <person name="Choi C."/>
            <person name="Clum A."/>
            <person name="LaButti K.M."/>
            <person name="Lindquist E.A."/>
            <person name="Yee Ngan C."/>
            <person name="Ohm R.A."/>
            <person name="Salamov A.A."/>
            <person name="Grigoriev I.V."/>
            <person name="Spatafora J.W."/>
            <person name="Berbee M.L."/>
        </authorList>
    </citation>
    <scope>NUCLEOTIDE SEQUENCE [LARGE SCALE GENOMIC DNA]</scope>
    <source>
        <strain evidence="2 3">NRRL 28638</strain>
    </source>
</reference>
<feature type="chain" id="PRO_5012520321" evidence="1">
    <location>
        <begin position="16"/>
        <end position="97"/>
    </location>
</feature>